<keyword evidence="4" id="KW-1185">Reference proteome</keyword>
<keyword evidence="1" id="KW-0863">Zinc-finger</keyword>
<proteinExistence type="predicted"/>
<dbReference type="RefSeq" id="WP_183252628.1">
    <property type="nucleotide sequence ID" value="NZ_JACHEP010000004.1"/>
</dbReference>
<dbReference type="GO" id="GO:0008270">
    <property type="term" value="F:zinc ion binding"/>
    <property type="evidence" value="ECO:0007669"/>
    <property type="project" value="UniProtKB-KW"/>
</dbReference>
<feature type="domain" description="SWIM-type" evidence="2">
    <location>
        <begin position="52"/>
        <end position="98"/>
    </location>
</feature>
<evidence type="ECO:0000259" key="2">
    <source>
        <dbReference type="PROSITE" id="PS50966"/>
    </source>
</evidence>
<comment type="caution">
    <text evidence="3">The sequence shown here is derived from an EMBL/GenBank/DDBJ whole genome shotgun (WGS) entry which is preliminary data.</text>
</comment>
<keyword evidence="1" id="KW-0862">Zinc</keyword>
<dbReference type="Pfam" id="PF04434">
    <property type="entry name" value="SWIM"/>
    <property type="match status" value="1"/>
</dbReference>
<evidence type="ECO:0000313" key="3">
    <source>
        <dbReference type="EMBL" id="MBB5324154.1"/>
    </source>
</evidence>
<dbReference type="AlphaFoldDB" id="A0A7W8IPB5"/>
<evidence type="ECO:0000313" key="4">
    <source>
        <dbReference type="Proteomes" id="UP000520011"/>
    </source>
</evidence>
<accession>A0A7W8IPB5</accession>
<evidence type="ECO:0000256" key="1">
    <source>
        <dbReference type="PROSITE-ProRule" id="PRU00325"/>
    </source>
</evidence>
<reference evidence="3 4" key="1">
    <citation type="submission" date="2020-08" db="EMBL/GenBank/DDBJ databases">
        <title>Genomic Encyclopedia of Type Strains, Phase IV (KMG-IV): sequencing the most valuable type-strain genomes for metagenomic binning, comparative biology and taxonomic classification.</title>
        <authorList>
            <person name="Goeker M."/>
        </authorList>
    </citation>
    <scope>NUCLEOTIDE SEQUENCE [LARGE SCALE GENOMIC DNA]</scope>
    <source>
        <strain evidence="3 4">DSM 16325</strain>
    </source>
</reference>
<dbReference type="InterPro" id="IPR007527">
    <property type="entry name" value="Znf_SWIM"/>
</dbReference>
<dbReference type="PROSITE" id="PS50966">
    <property type="entry name" value="ZF_SWIM"/>
    <property type="match status" value="1"/>
</dbReference>
<keyword evidence="1" id="KW-0479">Metal-binding</keyword>
<protein>
    <submittedName>
        <fullName evidence="3">Putative Zn finger protein</fullName>
    </submittedName>
</protein>
<name>A0A7W8IPB5_9BACL</name>
<dbReference type="Proteomes" id="UP000520011">
    <property type="component" value="Unassembled WGS sequence"/>
</dbReference>
<sequence length="539" mass="64857">MLQATLSPEVVIAAAKQLMSLMPFSQHEKTVKRALQLYRNGHVYNVSIIKDYTIKGKVSDRRITYEPVMNLAAIREHTCSCEKENICEHVIAMFFYVYNQTKYVGELIHKWKGTSHLEKITHTEQLELVSESETGDDLIQTWWKQFEQKYDEFRQRRKRMKEMELPHELVHGFFQPLVRSTPSATFTDRLYHFHAALFTLIHLFKLEHLYKQNQNPIHPHYAKAFWQQIVQDFITIFHRKLGDIVKKKAKKSEEPLLVQTIPYVRQLLLVDGSLKRVAQTIYDVIWEFLFEKEEWRAAERQYTMKQLEASPSDEQWLYASSHLSFLLKDDEQAYTLIDRYPHAAIQYIVSWLDFLIEKKEKQRATFWVEKLTEHSSRYVFAMPMHERHWLVEKIEHTYKKYAGLSKDFSYYEPLLQSLLPYSLEEYLNWLFSKEKYRTVVDLYMIIGMTAENINPSDMREIERKDRSIVLPLYHQAIQWLINQKNRDSYQVAVQFLKRLRIHYNMLKRTDRWETYMEKLLDQTKRLRAFQEELKKGNLL</sequence>
<dbReference type="EMBL" id="JACHEP010000004">
    <property type="protein sequence ID" value="MBB5324154.1"/>
    <property type="molecule type" value="Genomic_DNA"/>
</dbReference>
<gene>
    <name evidence="3" type="ORF">HNQ34_001247</name>
</gene>
<organism evidence="3 4">
    <name type="scientific">Anoxybacteroides tepidamans</name>
    <dbReference type="NCBI Taxonomy" id="265948"/>
    <lineage>
        <taxon>Bacteria</taxon>
        <taxon>Bacillati</taxon>
        <taxon>Bacillota</taxon>
        <taxon>Bacilli</taxon>
        <taxon>Bacillales</taxon>
        <taxon>Anoxybacillaceae</taxon>
        <taxon>Anoxybacteroides</taxon>
    </lineage>
</organism>